<feature type="domain" description="C-type lectin" evidence="4">
    <location>
        <begin position="428"/>
        <end position="574"/>
    </location>
</feature>
<dbReference type="Gene3D" id="3.10.100.10">
    <property type="entry name" value="Mannose-Binding Protein A, subunit A"/>
    <property type="match status" value="3"/>
</dbReference>
<dbReference type="PANTHER" id="PTHR22803">
    <property type="entry name" value="MANNOSE, PHOSPHOLIPASE, LECTIN RECEPTOR RELATED"/>
    <property type="match status" value="1"/>
</dbReference>
<dbReference type="InterPro" id="IPR016186">
    <property type="entry name" value="C-type_lectin-like/link_sf"/>
</dbReference>
<organism evidence="5 6">
    <name type="scientific">Heterodera schachtii</name>
    <name type="common">Sugarbeet cyst nematode worm</name>
    <name type="synonym">Tylenchus schachtii</name>
    <dbReference type="NCBI Taxonomy" id="97005"/>
    <lineage>
        <taxon>Eukaryota</taxon>
        <taxon>Metazoa</taxon>
        <taxon>Ecdysozoa</taxon>
        <taxon>Nematoda</taxon>
        <taxon>Chromadorea</taxon>
        <taxon>Rhabditida</taxon>
        <taxon>Tylenchina</taxon>
        <taxon>Tylenchomorpha</taxon>
        <taxon>Tylenchoidea</taxon>
        <taxon>Heteroderidae</taxon>
        <taxon>Heteroderinae</taxon>
        <taxon>Heterodera</taxon>
    </lineage>
</organism>
<dbReference type="InterPro" id="IPR001304">
    <property type="entry name" value="C-type_lectin-like"/>
</dbReference>
<feature type="domain" description="C-type lectin" evidence="4">
    <location>
        <begin position="625"/>
        <end position="775"/>
    </location>
</feature>
<proteinExistence type="predicted"/>
<feature type="compositionally biased region" description="Basic and acidic residues" evidence="2">
    <location>
        <begin position="127"/>
        <end position="149"/>
    </location>
</feature>
<feature type="compositionally biased region" description="Low complexity" evidence="2">
    <location>
        <begin position="159"/>
        <end position="183"/>
    </location>
</feature>
<keyword evidence="6" id="KW-1185">Reference proteome</keyword>
<feature type="region of interest" description="Disordered" evidence="2">
    <location>
        <begin position="27"/>
        <end position="57"/>
    </location>
</feature>
<dbReference type="InterPro" id="IPR018378">
    <property type="entry name" value="C-type_lectin_CS"/>
</dbReference>
<evidence type="ECO:0000256" key="1">
    <source>
        <dbReference type="ARBA" id="ARBA00023157"/>
    </source>
</evidence>
<sequence length="788" mass="84523">MQPQILFSILILLLTIEVSSFQLFSSFSPSEGENSVKNNEKIYGEEEHSQKKREAAVFSIKGQSKTLKRTGENLKVKRRGLVEGKKIVLRVARKSSKAKKEYDSDGSSSSAKDSSSEDSSSSKGSSSHKDSSSGHSSESKESHSTKDSPLKPCSPNEDPSSANKKPSNSKSSDTVSTSEASPSDIEESSTSEASSAEESSTSEDLSSATEESSTISESCASVCSGFGWTNYNGNCYKVVEGLMNQTQAVSACSAEDPQAQLVSIWDEAENRLIAQIITRPLARSLQTYNLASPIFNTFWIGLRRVLVGNRYQSTWTNGSAAIFGNVPEITTAASRNTAPWAAGQPSGTNKYTDPTGAKEECVHMLNAEGRWNDARCEIQMTGAICKKSAQSVGSSGTVVSNAVVASSSAFDLCNPSVSRCSGFGWTISSGKCYKVIEGLMNGTQAVSACSAEDPEAQLVSIWDEAENRLIAQIITRPLARSLQTYNLASPIFNTFWIGLRRVLVGNRYQSTWTNGSAAIFGNVPEITTAASRNTAPWAAGQPSGTNKYTDPTGAKEECVHMLNAEGRWNDARCEIQMTGAICKKAAQSVGSSGTVVSNAVVASSSAFDLCNPSVSRCNGFGWTISSGKCYKVIEGLMNGTQAVSACSAEDSEAQLVSIWDEAENRLIAQIITRPLARSLQTYNLATTLFNTFWIGLRRVLVGNRYQSTWANGSSATFGNIPEITTAEMTTGGRNKYPWGGGQPSGTNKFTDPTGAKEECVHMFSADGQWNDARCEIQMTGAICEKTID</sequence>
<evidence type="ECO:0000259" key="4">
    <source>
        <dbReference type="PROSITE" id="PS50041"/>
    </source>
</evidence>
<dbReference type="PROSITE" id="PS00615">
    <property type="entry name" value="C_TYPE_LECTIN_1"/>
    <property type="match status" value="3"/>
</dbReference>
<keyword evidence="1" id="KW-1015">Disulfide bond</keyword>
<dbReference type="PROSITE" id="PS50041">
    <property type="entry name" value="C_TYPE_LECTIN_2"/>
    <property type="match status" value="3"/>
</dbReference>
<feature type="chain" id="PRO_5044801292" description="C-type lectin domain-containing protein" evidence="3">
    <location>
        <begin position="21"/>
        <end position="788"/>
    </location>
</feature>
<accession>A0ABD2HX85</accession>
<gene>
    <name evidence="5" type="ORF">niasHS_017923</name>
</gene>
<dbReference type="SUPFAM" id="SSF56436">
    <property type="entry name" value="C-type lectin-like"/>
    <property type="match status" value="3"/>
</dbReference>
<feature type="compositionally biased region" description="Low complexity" evidence="2">
    <location>
        <begin position="105"/>
        <end position="125"/>
    </location>
</feature>
<feature type="compositionally biased region" description="Low complexity" evidence="2">
    <location>
        <begin position="190"/>
        <end position="212"/>
    </location>
</feature>
<dbReference type="SMART" id="SM00034">
    <property type="entry name" value="CLECT"/>
    <property type="match status" value="3"/>
</dbReference>
<feature type="signal peptide" evidence="3">
    <location>
        <begin position="1"/>
        <end position="20"/>
    </location>
</feature>
<dbReference type="EMBL" id="JBICCN010000373">
    <property type="protein sequence ID" value="KAL3072949.1"/>
    <property type="molecule type" value="Genomic_DNA"/>
</dbReference>
<dbReference type="InterPro" id="IPR016187">
    <property type="entry name" value="CTDL_fold"/>
</dbReference>
<reference evidence="5 6" key="1">
    <citation type="submission" date="2024-10" db="EMBL/GenBank/DDBJ databases">
        <authorList>
            <person name="Kim D."/>
        </authorList>
    </citation>
    <scope>NUCLEOTIDE SEQUENCE [LARGE SCALE GENOMIC DNA]</scope>
    <source>
        <strain evidence="5">Taebaek</strain>
    </source>
</reference>
<dbReference type="CDD" id="cd00037">
    <property type="entry name" value="CLECT"/>
    <property type="match status" value="3"/>
</dbReference>
<feature type="domain" description="C-type lectin" evidence="4">
    <location>
        <begin position="231"/>
        <end position="377"/>
    </location>
</feature>
<evidence type="ECO:0000256" key="3">
    <source>
        <dbReference type="SAM" id="SignalP"/>
    </source>
</evidence>
<keyword evidence="3" id="KW-0732">Signal</keyword>
<evidence type="ECO:0000313" key="5">
    <source>
        <dbReference type="EMBL" id="KAL3072949.1"/>
    </source>
</evidence>
<evidence type="ECO:0000313" key="6">
    <source>
        <dbReference type="Proteomes" id="UP001620645"/>
    </source>
</evidence>
<dbReference type="Proteomes" id="UP001620645">
    <property type="component" value="Unassembled WGS sequence"/>
</dbReference>
<dbReference type="InterPro" id="IPR050111">
    <property type="entry name" value="C-type_lectin/snaclec_domain"/>
</dbReference>
<dbReference type="Pfam" id="PF00059">
    <property type="entry name" value="Lectin_C"/>
    <property type="match status" value="3"/>
</dbReference>
<dbReference type="AlphaFoldDB" id="A0ABD2HX85"/>
<protein>
    <recommendedName>
        <fullName evidence="4">C-type lectin domain-containing protein</fullName>
    </recommendedName>
</protein>
<comment type="caution">
    <text evidence="5">The sequence shown here is derived from an EMBL/GenBank/DDBJ whole genome shotgun (WGS) entry which is preliminary data.</text>
</comment>
<evidence type="ECO:0000256" key="2">
    <source>
        <dbReference type="SAM" id="MobiDB-lite"/>
    </source>
</evidence>
<feature type="region of interest" description="Disordered" evidence="2">
    <location>
        <begin position="93"/>
        <end position="212"/>
    </location>
</feature>
<name>A0ABD2HX85_HETSC</name>
<feature type="compositionally biased region" description="Basic and acidic residues" evidence="2">
    <location>
        <begin position="38"/>
        <end position="55"/>
    </location>
</feature>